<proteinExistence type="predicted"/>
<comment type="caution">
    <text evidence="1">The sequence shown here is derived from an EMBL/GenBank/DDBJ whole genome shotgun (WGS) entry which is preliminary data.</text>
</comment>
<evidence type="ECO:0000313" key="1">
    <source>
        <dbReference type="EMBL" id="OWP74172.1"/>
    </source>
</evidence>
<dbReference type="AlphaFoldDB" id="A0A246G769"/>
<organism evidence="1 2">
    <name type="scientific">Flavobacterium columnare</name>
    <dbReference type="NCBI Taxonomy" id="996"/>
    <lineage>
        <taxon>Bacteria</taxon>
        <taxon>Pseudomonadati</taxon>
        <taxon>Bacteroidota</taxon>
        <taxon>Flavobacteriia</taxon>
        <taxon>Flavobacteriales</taxon>
        <taxon>Flavobacteriaceae</taxon>
        <taxon>Flavobacterium</taxon>
    </lineage>
</organism>
<name>A0A246G769_9FLAO</name>
<evidence type="ECO:0000313" key="2">
    <source>
        <dbReference type="Proteomes" id="UP000198034"/>
    </source>
</evidence>
<protein>
    <submittedName>
        <fullName evidence="1">Uncharacterized protein</fullName>
    </submittedName>
</protein>
<gene>
    <name evidence="1" type="ORF">BWK62_14895</name>
</gene>
<dbReference type="EMBL" id="MTCY01000090">
    <property type="protein sequence ID" value="OWP74172.1"/>
    <property type="molecule type" value="Genomic_DNA"/>
</dbReference>
<sequence>MISYNVNIPDNKQHFFLEFLELIGAKYEKKQEEDFTLTEEQKKILDARLNEPKTSFMPAREQLSQLREKYGL</sequence>
<dbReference type="Proteomes" id="UP000198034">
    <property type="component" value="Unassembled WGS sequence"/>
</dbReference>
<reference evidence="1 2" key="1">
    <citation type="journal article" date="2017" name="Infect. Genet. Evol.">
        <title>Comparative genome analysis of fish pathogen Flavobacterium columnare reveals extensive sequence diversity within the species.</title>
        <authorList>
            <person name="Kayansamruaj P."/>
            <person name="Dong H.T."/>
            <person name="Hirono I."/>
            <person name="Kondo H."/>
            <person name="Senapin S."/>
            <person name="Rodkhum C."/>
        </authorList>
    </citation>
    <scope>NUCLEOTIDE SEQUENCE [LARGE SCALE GENOMIC DNA]</scope>
    <source>
        <strain evidence="1 2">1214</strain>
    </source>
</reference>
<accession>A0A246G769</accession>